<organism evidence="1 2">
    <name type="scientific">Wuchereria bancrofti</name>
    <dbReference type="NCBI Taxonomy" id="6293"/>
    <lineage>
        <taxon>Eukaryota</taxon>
        <taxon>Metazoa</taxon>
        <taxon>Ecdysozoa</taxon>
        <taxon>Nematoda</taxon>
        <taxon>Chromadorea</taxon>
        <taxon>Rhabditida</taxon>
        <taxon>Spirurina</taxon>
        <taxon>Spiruromorpha</taxon>
        <taxon>Filarioidea</taxon>
        <taxon>Onchocercidae</taxon>
        <taxon>Wuchereria</taxon>
    </lineage>
</organism>
<proteinExistence type="predicted"/>
<name>A0A3P7DJY0_WUCBA</name>
<evidence type="ECO:0000313" key="1">
    <source>
        <dbReference type="EMBL" id="VDM09653.1"/>
    </source>
</evidence>
<evidence type="ECO:0000313" key="2">
    <source>
        <dbReference type="Proteomes" id="UP000270924"/>
    </source>
</evidence>
<dbReference type="AlphaFoldDB" id="A0A3P7DJY0"/>
<dbReference type="EMBL" id="UYWW01000955">
    <property type="protein sequence ID" value="VDM09653.1"/>
    <property type="molecule type" value="Genomic_DNA"/>
</dbReference>
<protein>
    <submittedName>
        <fullName evidence="1">Uncharacterized protein</fullName>
    </submittedName>
</protein>
<accession>A0A3P7DJY0</accession>
<dbReference type="Proteomes" id="UP000270924">
    <property type="component" value="Unassembled WGS sequence"/>
</dbReference>
<reference evidence="1 2" key="1">
    <citation type="submission" date="2018-11" db="EMBL/GenBank/DDBJ databases">
        <authorList>
            <consortium name="Pathogen Informatics"/>
        </authorList>
    </citation>
    <scope>NUCLEOTIDE SEQUENCE [LARGE SCALE GENOMIC DNA]</scope>
</reference>
<gene>
    <name evidence="1" type="ORF">WBA_LOCUS3039</name>
</gene>
<dbReference type="InParanoid" id="A0A3P7DJY0"/>
<sequence>MKHHENNIEVLDPNSEFGQCCIDAEKFVHLRFDSFDYLGPHSQQALLIALDQLYAPGSVKIRRSRNNNWSNIVEEEELIEDEFVKSTKETYDGVDSDDFVQQFNYVENVAISAENHRKFKENRT</sequence>
<keyword evidence="2" id="KW-1185">Reference proteome</keyword>